<reference evidence="2 3" key="2">
    <citation type="submission" date="2018-11" db="EMBL/GenBank/DDBJ databases">
        <authorList>
            <consortium name="Pathogen Informatics"/>
        </authorList>
    </citation>
    <scope>NUCLEOTIDE SEQUENCE [LARGE SCALE GENOMIC DNA]</scope>
</reference>
<evidence type="ECO:0000313" key="3">
    <source>
        <dbReference type="Proteomes" id="UP000050794"/>
    </source>
</evidence>
<sequence length="97" mass="10637">MFDVRGPRHRTTDSSLKGPGSPASRSPRNYAHEMADGTVTRFHVNQLRKRESFEITLLDSFGLPNPATAAETTPARTPTHPRLSGPLEMSNTAQPPL</sequence>
<evidence type="ECO:0000256" key="1">
    <source>
        <dbReference type="SAM" id="MobiDB-lite"/>
    </source>
</evidence>
<name>A0A183U3G0_TOXCA</name>
<feature type="compositionally biased region" description="Low complexity" evidence="1">
    <location>
        <begin position="64"/>
        <end position="81"/>
    </location>
</feature>
<evidence type="ECO:0000313" key="4">
    <source>
        <dbReference type="WBParaSite" id="TCNE_0000303001-mRNA-1"/>
    </source>
</evidence>
<dbReference type="Proteomes" id="UP000050794">
    <property type="component" value="Unassembled WGS sequence"/>
</dbReference>
<dbReference type="AlphaFoldDB" id="A0A183U3G0"/>
<feature type="region of interest" description="Disordered" evidence="1">
    <location>
        <begin position="62"/>
        <end position="97"/>
    </location>
</feature>
<evidence type="ECO:0000313" key="2">
    <source>
        <dbReference type="EMBL" id="VDM28748.1"/>
    </source>
</evidence>
<proteinExistence type="predicted"/>
<organism evidence="3 4">
    <name type="scientific">Toxocara canis</name>
    <name type="common">Canine roundworm</name>
    <dbReference type="NCBI Taxonomy" id="6265"/>
    <lineage>
        <taxon>Eukaryota</taxon>
        <taxon>Metazoa</taxon>
        <taxon>Ecdysozoa</taxon>
        <taxon>Nematoda</taxon>
        <taxon>Chromadorea</taxon>
        <taxon>Rhabditida</taxon>
        <taxon>Spirurina</taxon>
        <taxon>Ascaridomorpha</taxon>
        <taxon>Ascaridoidea</taxon>
        <taxon>Toxocaridae</taxon>
        <taxon>Toxocara</taxon>
    </lineage>
</organism>
<keyword evidence="3" id="KW-1185">Reference proteome</keyword>
<protein>
    <submittedName>
        <fullName evidence="4">Velvet domain-containing protein</fullName>
    </submittedName>
</protein>
<feature type="region of interest" description="Disordered" evidence="1">
    <location>
        <begin position="1"/>
        <end position="36"/>
    </location>
</feature>
<dbReference type="EMBL" id="UYWY01003550">
    <property type="protein sequence ID" value="VDM28748.1"/>
    <property type="molecule type" value="Genomic_DNA"/>
</dbReference>
<reference evidence="4" key="1">
    <citation type="submission" date="2016-06" db="UniProtKB">
        <authorList>
            <consortium name="WormBaseParasite"/>
        </authorList>
    </citation>
    <scope>IDENTIFICATION</scope>
</reference>
<accession>A0A183U3G0</accession>
<gene>
    <name evidence="2" type="ORF">TCNE_LOCUS3031</name>
</gene>
<dbReference type="WBParaSite" id="TCNE_0000303001-mRNA-1">
    <property type="protein sequence ID" value="TCNE_0000303001-mRNA-1"/>
    <property type="gene ID" value="TCNE_0000303001"/>
</dbReference>